<feature type="compositionally biased region" description="Polar residues" evidence="1">
    <location>
        <begin position="183"/>
        <end position="202"/>
    </location>
</feature>
<feature type="compositionally biased region" description="Basic and acidic residues" evidence="1">
    <location>
        <begin position="87"/>
        <end position="112"/>
    </location>
</feature>
<dbReference type="VEuPathDB" id="FungiDB:PYU1_G014428"/>
<evidence type="ECO:0000313" key="2">
    <source>
        <dbReference type="EnsemblProtists" id="PYU1_T014459"/>
    </source>
</evidence>
<proteinExistence type="predicted"/>
<reference evidence="3" key="1">
    <citation type="journal article" date="2010" name="Genome Biol.">
        <title>Genome sequence of the necrotrophic plant pathogen Pythium ultimum reveals original pathogenicity mechanisms and effector repertoire.</title>
        <authorList>
            <person name="Levesque C.A."/>
            <person name="Brouwer H."/>
            <person name="Cano L."/>
            <person name="Hamilton J.P."/>
            <person name="Holt C."/>
            <person name="Huitema E."/>
            <person name="Raffaele S."/>
            <person name="Robideau G.P."/>
            <person name="Thines M."/>
            <person name="Win J."/>
            <person name="Zerillo M.M."/>
            <person name="Beakes G.W."/>
            <person name="Boore J.L."/>
            <person name="Busam D."/>
            <person name="Dumas B."/>
            <person name="Ferriera S."/>
            <person name="Fuerstenberg S.I."/>
            <person name="Gachon C.M."/>
            <person name="Gaulin E."/>
            <person name="Govers F."/>
            <person name="Grenville-Briggs L."/>
            <person name="Horner N."/>
            <person name="Hostetler J."/>
            <person name="Jiang R.H."/>
            <person name="Johnson J."/>
            <person name="Krajaejun T."/>
            <person name="Lin H."/>
            <person name="Meijer H.J."/>
            <person name="Moore B."/>
            <person name="Morris P."/>
            <person name="Phuntmart V."/>
            <person name="Puiu D."/>
            <person name="Shetty J."/>
            <person name="Stajich J.E."/>
            <person name="Tripathy S."/>
            <person name="Wawra S."/>
            <person name="van West P."/>
            <person name="Whitty B.R."/>
            <person name="Coutinho P.M."/>
            <person name="Henrissat B."/>
            <person name="Martin F."/>
            <person name="Thomas P.D."/>
            <person name="Tyler B.M."/>
            <person name="De Vries R.P."/>
            <person name="Kamoun S."/>
            <person name="Yandell M."/>
            <person name="Tisserat N."/>
            <person name="Buell C.R."/>
        </authorList>
    </citation>
    <scope>NUCLEOTIDE SEQUENCE</scope>
    <source>
        <strain evidence="3">DAOM:BR144</strain>
    </source>
</reference>
<feature type="region of interest" description="Disordered" evidence="1">
    <location>
        <begin position="23"/>
        <end position="59"/>
    </location>
</feature>
<reference evidence="2" key="3">
    <citation type="submission" date="2015-02" db="UniProtKB">
        <authorList>
            <consortium name="EnsemblProtists"/>
        </authorList>
    </citation>
    <scope>IDENTIFICATION</scope>
    <source>
        <strain evidence="2">DAOM BR144</strain>
    </source>
</reference>
<evidence type="ECO:0000256" key="1">
    <source>
        <dbReference type="SAM" id="MobiDB-lite"/>
    </source>
</evidence>
<feature type="compositionally biased region" description="Low complexity" evidence="1">
    <location>
        <begin position="214"/>
        <end position="225"/>
    </location>
</feature>
<evidence type="ECO:0000313" key="3">
    <source>
        <dbReference type="Proteomes" id="UP000019132"/>
    </source>
</evidence>
<dbReference type="EMBL" id="GL376589">
    <property type="status" value="NOT_ANNOTATED_CDS"/>
    <property type="molecule type" value="Genomic_DNA"/>
</dbReference>
<dbReference type="HOGENOM" id="CLU_541332_0_0_1"/>
<name>K3XB60_GLOUD</name>
<feature type="region of interest" description="Disordered" evidence="1">
    <location>
        <begin position="242"/>
        <end position="269"/>
    </location>
</feature>
<dbReference type="InParanoid" id="K3XB60"/>
<feature type="compositionally biased region" description="Polar residues" evidence="1">
    <location>
        <begin position="253"/>
        <end position="263"/>
    </location>
</feature>
<dbReference type="eggNOG" id="ENOG502RZD9">
    <property type="taxonomic scope" value="Eukaryota"/>
</dbReference>
<feature type="region of interest" description="Disordered" evidence="1">
    <location>
        <begin position="80"/>
        <end position="112"/>
    </location>
</feature>
<reference evidence="3" key="2">
    <citation type="submission" date="2010-04" db="EMBL/GenBank/DDBJ databases">
        <authorList>
            <person name="Buell R."/>
            <person name="Hamilton J."/>
            <person name="Hostetler J."/>
        </authorList>
    </citation>
    <scope>NUCLEOTIDE SEQUENCE [LARGE SCALE GENOMIC DNA]</scope>
    <source>
        <strain evidence="3">DAOM:BR144</strain>
    </source>
</reference>
<protein>
    <submittedName>
        <fullName evidence="2">Uncharacterized protein</fullName>
    </submittedName>
</protein>
<dbReference type="EnsemblProtists" id="PYU1_T014459">
    <property type="protein sequence ID" value="PYU1_T014459"/>
    <property type="gene ID" value="PYU1_G014428"/>
</dbReference>
<dbReference type="Proteomes" id="UP000019132">
    <property type="component" value="Unassembled WGS sequence"/>
</dbReference>
<feature type="compositionally biased region" description="Acidic residues" evidence="1">
    <location>
        <begin position="162"/>
        <end position="175"/>
    </location>
</feature>
<feature type="compositionally biased region" description="Basic and acidic residues" evidence="1">
    <location>
        <begin position="40"/>
        <end position="59"/>
    </location>
</feature>
<keyword evidence="3" id="KW-1185">Reference proteome</keyword>
<dbReference type="AlphaFoldDB" id="K3XB60"/>
<feature type="region of interest" description="Disordered" evidence="1">
    <location>
        <begin position="162"/>
        <end position="230"/>
    </location>
</feature>
<sequence>MVIVILDDGAGAKENRLQARNADTLAAPEQPEGVCAEDNEPLKNLDEARQEPGETQEKTVAQEENCLGAGSIALSEVRGASGVVEGAEQRDAKDATPVQEKEEMKHTDEGEVKEVTVEATATVESEAVKSEAGMVAAASVMVLDDTKAGEEVQVMEPQVVEIIDDVEQPDEDVAESDPKLTDTESSAHGATSDVTIAAQSSLPFEIRSEERGLQSESAEELSQLSDDQNSRIDAAVIDNTTQKKYASEKESHASVTMGSTTDQPEQDHQAAAEVEVVLIEQVDTTPTEIDAPADSAADNQISSEPETTPVILITEGLLQSSAVVAEVAISNKTQVPDAVSNQEDTTQFKIFDNVSLDNREFPILRGSYVIKSNHRAVFSGNWGFCDADFTAGGDRLSKFEYTSIYLHGRHDSDRRPFSGKYGGYFNFRQFSGKIIKIKEEQVELNFVKLPGDNKSENSGGGDDDSDDEEAFAKCCYEVYGSGKNRFGRFLIRGFLSPATSKLLK</sequence>
<organism evidence="2 3">
    <name type="scientific">Globisporangium ultimum (strain ATCC 200006 / CBS 805.95 / DAOM BR144)</name>
    <name type="common">Pythium ultimum</name>
    <dbReference type="NCBI Taxonomy" id="431595"/>
    <lineage>
        <taxon>Eukaryota</taxon>
        <taxon>Sar</taxon>
        <taxon>Stramenopiles</taxon>
        <taxon>Oomycota</taxon>
        <taxon>Peronosporomycetes</taxon>
        <taxon>Pythiales</taxon>
        <taxon>Pythiaceae</taxon>
        <taxon>Globisporangium</taxon>
    </lineage>
</organism>
<accession>K3XB60</accession>